<keyword evidence="3" id="KW-1185">Reference proteome</keyword>
<comment type="caution">
    <text evidence="2">The sequence shown here is derived from an EMBL/GenBank/DDBJ whole genome shotgun (WGS) entry which is preliminary data.</text>
</comment>
<dbReference type="OrthoDB" id="10669184at2759"/>
<feature type="region of interest" description="Disordered" evidence="1">
    <location>
        <begin position="224"/>
        <end position="254"/>
    </location>
</feature>
<sequence>MHAMEGQIEPKWWDMWPQDDRVAFLRDMAALQTRYEEVRLLHPGVDRMPDAAAEATSPTLFRMRRSMVHVVYLARNITLQLAQRDKATSFGSPFAWFREGVVGKVTAPEFNAEPLRTRTEVVHEFESCLDRVRRGEVNQAPDLEDESSFPALIALLERLRARRETQEQEAIVTAQSRLRRSSTACTVKEESVAVARALYKLPWWPQRPDKSDLRDPIKLALTELRKRRRSPTEREELVHRAPPSLPPRRHPDPSLTLPSQAAIIAAVNGVRSQIQAEESPSSLSVHAEPHRPSHTVTECRLQSLGHGHGEVARGGLTARQRAVYGRAGTRM</sequence>
<proteinExistence type="predicted"/>
<dbReference type="Proteomes" id="UP000311382">
    <property type="component" value="Unassembled WGS sequence"/>
</dbReference>
<reference evidence="2 3" key="1">
    <citation type="submission" date="2019-03" db="EMBL/GenBank/DDBJ databases">
        <title>Rhodosporidium diobovatum UCD-FST 08-225 genome sequencing, assembly, and annotation.</title>
        <authorList>
            <person name="Fakankun I.U."/>
            <person name="Fristensky B."/>
            <person name="Levin D.B."/>
        </authorList>
    </citation>
    <scope>NUCLEOTIDE SEQUENCE [LARGE SCALE GENOMIC DNA]</scope>
    <source>
        <strain evidence="2 3">UCD-FST 08-225</strain>
    </source>
</reference>
<evidence type="ECO:0000313" key="2">
    <source>
        <dbReference type="EMBL" id="TNY22315.1"/>
    </source>
</evidence>
<protein>
    <submittedName>
        <fullName evidence="2">Uncharacterized protein</fullName>
    </submittedName>
</protein>
<name>A0A5C5G076_9BASI</name>
<dbReference type="AlphaFoldDB" id="A0A5C5G076"/>
<accession>A0A5C5G076</accession>
<evidence type="ECO:0000256" key="1">
    <source>
        <dbReference type="SAM" id="MobiDB-lite"/>
    </source>
</evidence>
<gene>
    <name evidence="2" type="ORF">DMC30DRAFT_392533</name>
</gene>
<organism evidence="2 3">
    <name type="scientific">Rhodotorula diobovata</name>
    <dbReference type="NCBI Taxonomy" id="5288"/>
    <lineage>
        <taxon>Eukaryota</taxon>
        <taxon>Fungi</taxon>
        <taxon>Dikarya</taxon>
        <taxon>Basidiomycota</taxon>
        <taxon>Pucciniomycotina</taxon>
        <taxon>Microbotryomycetes</taxon>
        <taxon>Sporidiobolales</taxon>
        <taxon>Sporidiobolaceae</taxon>
        <taxon>Rhodotorula</taxon>
    </lineage>
</organism>
<dbReference type="EMBL" id="SOZI01000027">
    <property type="protein sequence ID" value="TNY22315.1"/>
    <property type="molecule type" value="Genomic_DNA"/>
</dbReference>
<feature type="compositionally biased region" description="Basic and acidic residues" evidence="1">
    <location>
        <begin position="230"/>
        <end position="239"/>
    </location>
</feature>
<evidence type="ECO:0000313" key="3">
    <source>
        <dbReference type="Proteomes" id="UP000311382"/>
    </source>
</evidence>